<dbReference type="EMBL" id="CAJVPP010001013">
    <property type="protein sequence ID" value="CAG8528512.1"/>
    <property type="molecule type" value="Genomic_DNA"/>
</dbReference>
<dbReference type="Proteomes" id="UP000789375">
    <property type="component" value="Unassembled WGS sequence"/>
</dbReference>
<comment type="caution">
    <text evidence="1">The sequence shown here is derived from an EMBL/GenBank/DDBJ whole genome shotgun (WGS) entry which is preliminary data.</text>
</comment>
<organism evidence="1 2">
    <name type="scientific">Funneliformis mosseae</name>
    <name type="common">Endomycorrhizal fungus</name>
    <name type="synonym">Glomus mosseae</name>
    <dbReference type="NCBI Taxonomy" id="27381"/>
    <lineage>
        <taxon>Eukaryota</taxon>
        <taxon>Fungi</taxon>
        <taxon>Fungi incertae sedis</taxon>
        <taxon>Mucoromycota</taxon>
        <taxon>Glomeromycotina</taxon>
        <taxon>Glomeromycetes</taxon>
        <taxon>Glomerales</taxon>
        <taxon>Glomeraceae</taxon>
        <taxon>Funneliformis</taxon>
    </lineage>
</organism>
<sequence>MSNHRLLTAENWNEKLSLNGNSFPIDPAIKEIFKGDDQSLDDFVQWIKKESEIHQPIFSCDSSPIFISFGNLQRCYDDYERENEATIIDNVVDTTSKESNEDHVKWSLDRELLQTLKSSLEQITKFGKDSDIKEFLSKFNNLIRLPHLHKYFEELKISQIDDKILEILCNGIVQCEDITYQNYVVFFRFTFLEKVRLITSKPSRGLLSILSKIAKVKSKPIIYGLLLPLIQEPREIARPQLEVITRIINGGLSEDSIVSLITELSSDVQMLSELNGETRPKHLENWEDSMIEILFSIFSQKFRIEDPNIFKRFLYHLKVNIELQPNNQKLGQILLLLVTKHSECIMDHLEEVKVAAEKSTAFMKKSVLGKIDSLIKRRVSQK</sequence>
<name>A0A9N9AGS2_FUNMO</name>
<evidence type="ECO:0000313" key="2">
    <source>
        <dbReference type="Proteomes" id="UP000789375"/>
    </source>
</evidence>
<dbReference type="GO" id="GO:0043240">
    <property type="term" value="C:Fanconi anaemia nuclear complex"/>
    <property type="evidence" value="ECO:0007669"/>
    <property type="project" value="InterPro"/>
</dbReference>
<keyword evidence="2" id="KW-1185">Reference proteome</keyword>
<dbReference type="Gene3D" id="1.25.40.480">
    <property type="match status" value="1"/>
</dbReference>
<dbReference type="PANTHER" id="PTHR32094:SF5">
    <property type="entry name" value="FANCONI ANEMIA GROUP E PROTEIN"/>
    <property type="match status" value="1"/>
</dbReference>
<dbReference type="PANTHER" id="PTHR32094">
    <property type="entry name" value="FANCONI ANEMIA GROUP E PROTEIN"/>
    <property type="match status" value="1"/>
</dbReference>
<dbReference type="AlphaFoldDB" id="A0A9N9AGS2"/>
<dbReference type="InterPro" id="IPR039685">
    <property type="entry name" value="FANCE"/>
</dbReference>
<evidence type="ECO:0000313" key="1">
    <source>
        <dbReference type="EMBL" id="CAG8528512.1"/>
    </source>
</evidence>
<accession>A0A9N9AGS2</accession>
<proteinExistence type="predicted"/>
<gene>
    <name evidence="1" type="ORF">FMOSSE_LOCUS5391</name>
</gene>
<reference evidence="1" key="1">
    <citation type="submission" date="2021-06" db="EMBL/GenBank/DDBJ databases">
        <authorList>
            <person name="Kallberg Y."/>
            <person name="Tangrot J."/>
            <person name="Rosling A."/>
        </authorList>
    </citation>
    <scope>NUCLEOTIDE SEQUENCE</scope>
    <source>
        <strain evidence="1">87-6 pot B 2015</strain>
    </source>
</reference>
<dbReference type="GO" id="GO:0036297">
    <property type="term" value="P:interstrand cross-link repair"/>
    <property type="evidence" value="ECO:0007669"/>
    <property type="project" value="InterPro"/>
</dbReference>
<protein>
    <submittedName>
        <fullName evidence="1">10121_t:CDS:1</fullName>
    </submittedName>
</protein>